<proteinExistence type="predicted"/>
<dbReference type="EMBL" id="VLKZ01000003">
    <property type="protein sequence ID" value="TWI58125.1"/>
    <property type="molecule type" value="Genomic_DNA"/>
</dbReference>
<dbReference type="Pfam" id="PF13727">
    <property type="entry name" value="CoA_binding_3"/>
    <property type="match status" value="1"/>
</dbReference>
<evidence type="ECO:0000313" key="2">
    <source>
        <dbReference type="Proteomes" id="UP000315711"/>
    </source>
</evidence>
<dbReference type="InterPro" id="IPR036291">
    <property type="entry name" value="NAD(P)-bd_dom_sf"/>
</dbReference>
<name>A0A562QN54_9BACI</name>
<dbReference type="AlphaFoldDB" id="A0A562QN54"/>
<keyword evidence="2" id="KW-1185">Reference proteome</keyword>
<protein>
    <submittedName>
        <fullName evidence="1">CoA-binding protein</fullName>
    </submittedName>
</protein>
<accession>A0A562QN54</accession>
<dbReference type="Proteomes" id="UP000315711">
    <property type="component" value="Unassembled WGS sequence"/>
</dbReference>
<evidence type="ECO:0000313" key="1">
    <source>
        <dbReference type="EMBL" id="TWI58125.1"/>
    </source>
</evidence>
<comment type="caution">
    <text evidence="1">The sequence shown here is derived from an EMBL/GenBank/DDBJ whole genome shotgun (WGS) entry which is preliminary data.</text>
</comment>
<organism evidence="1 2">
    <name type="scientific">Halalkalibacter nanhaiisediminis</name>
    <dbReference type="NCBI Taxonomy" id="688079"/>
    <lineage>
        <taxon>Bacteria</taxon>
        <taxon>Bacillati</taxon>
        <taxon>Bacillota</taxon>
        <taxon>Bacilli</taxon>
        <taxon>Bacillales</taxon>
        <taxon>Bacillaceae</taxon>
        <taxon>Halalkalibacter</taxon>
    </lineage>
</organism>
<dbReference type="PANTHER" id="PTHR43318:SF1">
    <property type="entry name" value="POLYSACCHARIDE BIOSYNTHESIS PROTEIN EPSC-RELATED"/>
    <property type="match status" value="1"/>
</dbReference>
<dbReference type="PANTHER" id="PTHR43318">
    <property type="entry name" value="UDP-N-ACETYLGLUCOSAMINE 4,6-DEHYDRATASE"/>
    <property type="match status" value="1"/>
</dbReference>
<sequence>MKKDNNKKSTLIIGAGAAGTLVVRQLQDNTTELLPVAFIDDNVRKHNLDILGIPVIAGIDQIEYYVQQLKIDNIVIAIPSLRRRELNAIFQECTKTKVKTQIIPIIKDLVIGKVSVNQFRDVQVEDLIGRELVELNIESISDYITNKVVLVTGAGGSIVQEFVVKFHISTPKS</sequence>
<gene>
    <name evidence="1" type="ORF">IQ10_01457</name>
</gene>
<dbReference type="SUPFAM" id="SSF51735">
    <property type="entry name" value="NAD(P)-binding Rossmann-fold domains"/>
    <property type="match status" value="1"/>
</dbReference>
<reference evidence="1 2" key="1">
    <citation type="journal article" date="2015" name="Stand. Genomic Sci.">
        <title>Genomic Encyclopedia of Bacterial and Archaeal Type Strains, Phase III: the genomes of soil and plant-associated and newly described type strains.</title>
        <authorList>
            <person name="Whitman W.B."/>
            <person name="Woyke T."/>
            <person name="Klenk H.P."/>
            <person name="Zhou Y."/>
            <person name="Lilburn T.G."/>
            <person name="Beck B.J."/>
            <person name="De Vos P."/>
            <person name="Vandamme P."/>
            <person name="Eisen J.A."/>
            <person name="Garrity G."/>
            <person name="Hugenholtz P."/>
            <person name="Kyrpides N.C."/>
        </authorList>
    </citation>
    <scope>NUCLEOTIDE SEQUENCE [LARGE SCALE GENOMIC DNA]</scope>
    <source>
        <strain evidence="1 2">CGMCC 1.10116</strain>
    </source>
</reference>
<dbReference type="Gene3D" id="3.40.50.720">
    <property type="entry name" value="NAD(P)-binding Rossmann-like Domain"/>
    <property type="match status" value="1"/>
</dbReference>
<dbReference type="InterPro" id="IPR051203">
    <property type="entry name" value="Polysaccharide_Synthase-Rel"/>
</dbReference>